<dbReference type="InterPro" id="IPR025491">
    <property type="entry name" value="DUF4382"/>
</dbReference>
<protein>
    <recommendedName>
        <fullName evidence="2">DUF4382 domain-containing protein</fullName>
    </recommendedName>
</protein>
<feature type="transmembrane region" description="Helical" evidence="1">
    <location>
        <begin position="30"/>
        <end position="51"/>
    </location>
</feature>
<dbReference type="Proteomes" id="UP000002308">
    <property type="component" value="Chromosome"/>
</dbReference>
<accession>C3NCJ4</accession>
<feature type="domain" description="DUF4382" evidence="2">
    <location>
        <begin position="53"/>
        <end position="169"/>
    </location>
</feature>
<dbReference type="EMBL" id="CP001403">
    <property type="protein sequence ID" value="ACP47100.1"/>
    <property type="molecule type" value="Genomic_DNA"/>
</dbReference>
<keyword evidence="1" id="KW-0472">Membrane</keyword>
<evidence type="ECO:0000313" key="3">
    <source>
        <dbReference type="EMBL" id="ACP47100.1"/>
    </source>
</evidence>
<keyword evidence="1" id="KW-0812">Transmembrane</keyword>
<proteinExistence type="predicted"/>
<evidence type="ECO:0000256" key="1">
    <source>
        <dbReference type="SAM" id="Phobius"/>
    </source>
</evidence>
<evidence type="ECO:0000313" key="4">
    <source>
        <dbReference type="Proteomes" id="UP000002308"/>
    </source>
</evidence>
<evidence type="ECO:0000259" key="2">
    <source>
        <dbReference type="Pfam" id="PF14321"/>
    </source>
</evidence>
<gene>
    <name evidence="3" type="ordered locus">YG5714_2880</name>
</gene>
<name>C3NCJ4_SACI7</name>
<dbReference type="Pfam" id="PF14321">
    <property type="entry name" value="DUF4382"/>
    <property type="match status" value="1"/>
</dbReference>
<dbReference type="AlphaFoldDB" id="C3NCJ4"/>
<sequence>MSEIPPSGTKINSKILLRYLIDIETMNKGIIGIVIVLLVLVSGIYYGYYYFTTGVVNVYVQDPPTTQGYKIYLTISSIMLHKVNASNDSWITISNKTITILLTSNMTFLASSRIPSGEYNEIFLEISAAQVQLGNINISAKIPSGVFKIHIINGMDLKGASSQSLLISFPHITYTNGQIIISPSITAEVIS</sequence>
<dbReference type="KEGG" id="siy:YG5714_2880"/>
<keyword evidence="1" id="KW-1133">Transmembrane helix</keyword>
<dbReference type="HOGENOM" id="CLU_1599091_0_0_2"/>
<organism evidence="3 4">
    <name type="scientific">Saccharolobus islandicus (strain Y.G.57.14 / Yellowstone #1)</name>
    <name type="common">Sulfolobus islandicus</name>
    <dbReference type="NCBI Taxonomy" id="439386"/>
    <lineage>
        <taxon>Archaea</taxon>
        <taxon>Thermoproteota</taxon>
        <taxon>Thermoprotei</taxon>
        <taxon>Sulfolobales</taxon>
        <taxon>Sulfolobaceae</taxon>
        <taxon>Saccharolobus</taxon>
    </lineage>
</organism>
<reference evidence="3 4" key="1">
    <citation type="journal article" date="2009" name="Proc. Natl. Acad. Sci. U.S.A.">
        <title>Biogeography of the Sulfolobus islandicus pan-genome.</title>
        <authorList>
            <person name="Reno M.L."/>
            <person name="Held N.L."/>
            <person name="Fields C.J."/>
            <person name="Burke P.V."/>
            <person name="Whitaker R.J."/>
        </authorList>
    </citation>
    <scope>NUCLEOTIDE SEQUENCE [LARGE SCALE GENOMIC DNA]</scope>
    <source>
        <strain evidence="4">Y.G.57.14 / Yellowstone #1</strain>
    </source>
</reference>